<protein>
    <submittedName>
        <fullName evidence="1">Uncharacterized protein</fullName>
    </submittedName>
</protein>
<accession>A0A246S1B5</accession>
<keyword evidence="2" id="KW-1185">Reference proteome</keyword>
<evidence type="ECO:0000313" key="1">
    <source>
        <dbReference type="EMBL" id="OWV30191.1"/>
    </source>
</evidence>
<proteinExistence type="predicted"/>
<dbReference type="OrthoDB" id="6174179at2"/>
<comment type="caution">
    <text evidence="1">The sequence shown here is derived from an EMBL/GenBank/DDBJ whole genome shotgun (WGS) entry which is preliminary data.</text>
</comment>
<organism evidence="1 2">
    <name type="scientific">Halomonas campaniensis</name>
    <dbReference type="NCBI Taxonomy" id="213554"/>
    <lineage>
        <taxon>Bacteria</taxon>
        <taxon>Pseudomonadati</taxon>
        <taxon>Pseudomonadota</taxon>
        <taxon>Gammaproteobacteria</taxon>
        <taxon>Oceanospirillales</taxon>
        <taxon>Halomonadaceae</taxon>
        <taxon>Halomonas</taxon>
    </lineage>
</organism>
<reference evidence="1 2" key="1">
    <citation type="submission" date="2014-08" db="EMBL/GenBank/DDBJ databases">
        <title>Draft genome sequence of a novel L-asparaginase producing marine bacterium, Halomonas campaniensis.</title>
        <authorList>
            <person name="Sundarakrishnan B."/>
            <person name="Moushumi Priya A."/>
            <person name="Raman G."/>
            <person name="Sakthivel N."/>
            <person name="Park S."/>
            <person name="Jayachandran S."/>
        </authorList>
    </citation>
    <scope>NUCLEOTIDE SEQUENCE [LARGE SCALE GENOMIC DNA]</scope>
    <source>
        <strain evidence="1 2">SK03</strain>
    </source>
</reference>
<dbReference type="Proteomes" id="UP000197334">
    <property type="component" value="Unassembled WGS sequence"/>
</dbReference>
<sequence length="108" mass="12017">MFTVNVSRTYKYPVPLTIYDEEGKEISGKFKAVFKVVPEDELRNSGADVALLDQVLVGVEEIRLTDKDGKALEGDELLHAAKNDSAICAALQSAYQTSIRKKNQPRIF</sequence>
<dbReference type="AlphaFoldDB" id="A0A246S1B5"/>
<name>A0A246S1B5_9GAMM</name>
<gene>
    <name evidence="1" type="ORF">JI62_08260</name>
</gene>
<dbReference type="EMBL" id="JPUA01000024">
    <property type="protein sequence ID" value="OWV30191.1"/>
    <property type="molecule type" value="Genomic_DNA"/>
</dbReference>
<dbReference type="RefSeq" id="WP_088699720.1">
    <property type="nucleotide sequence ID" value="NZ_JPUA01000024.1"/>
</dbReference>
<evidence type="ECO:0000313" key="2">
    <source>
        <dbReference type="Proteomes" id="UP000197334"/>
    </source>
</evidence>